<gene>
    <name evidence="1" type="ORF">M9H77_20884</name>
</gene>
<organism evidence="1 2">
    <name type="scientific">Catharanthus roseus</name>
    <name type="common">Madagascar periwinkle</name>
    <name type="synonym">Vinca rosea</name>
    <dbReference type="NCBI Taxonomy" id="4058"/>
    <lineage>
        <taxon>Eukaryota</taxon>
        <taxon>Viridiplantae</taxon>
        <taxon>Streptophyta</taxon>
        <taxon>Embryophyta</taxon>
        <taxon>Tracheophyta</taxon>
        <taxon>Spermatophyta</taxon>
        <taxon>Magnoliopsida</taxon>
        <taxon>eudicotyledons</taxon>
        <taxon>Gunneridae</taxon>
        <taxon>Pentapetalae</taxon>
        <taxon>asterids</taxon>
        <taxon>lamiids</taxon>
        <taxon>Gentianales</taxon>
        <taxon>Apocynaceae</taxon>
        <taxon>Rauvolfioideae</taxon>
        <taxon>Vinceae</taxon>
        <taxon>Catharanthinae</taxon>
        <taxon>Catharanthus</taxon>
    </lineage>
</organism>
<protein>
    <submittedName>
        <fullName evidence="1">Uncharacterized protein</fullName>
    </submittedName>
</protein>
<dbReference type="Proteomes" id="UP001060085">
    <property type="component" value="Linkage Group LG05"/>
</dbReference>
<keyword evidence="2" id="KW-1185">Reference proteome</keyword>
<comment type="caution">
    <text evidence="1">The sequence shown here is derived from an EMBL/GenBank/DDBJ whole genome shotgun (WGS) entry which is preliminary data.</text>
</comment>
<accession>A0ACC0APZ8</accession>
<sequence length="183" mass="20875">MARSAELKMKKYDGPPSDDVCPICFGEFETPCETNCGHWFCGSCILLLWSYRGAFRQCKCPICCSPINKLVPEPSLFLQQEEEVMELLKRVKHYNCLYGGGLRGLSLKVKALLLLIIKCLYRAVRNPDNITFTVRSFAILLTVLYDGCGFNFITTGGLPTQRVFDYCAIILGFLFCVYRIFYR</sequence>
<evidence type="ECO:0000313" key="2">
    <source>
        <dbReference type="Proteomes" id="UP001060085"/>
    </source>
</evidence>
<proteinExistence type="predicted"/>
<dbReference type="EMBL" id="CM044705">
    <property type="protein sequence ID" value="KAI5661561.1"/>
    <property type="molecule type" value="Genomic_DNA"/>
</dbReference>
<evidence type="ECO:0000313" key="1">
    <source>
        <dbReference type="EMBL" id="KAI5661561.1"/>
    </source>
</evidence>
<reference evidence="2" key="1">
    <citation type="journal article" date="2023" name="Nat. Plants">
        <title>Single-cell RNA sequencing provides a high-resolution roadmap for understanding the multicellular compartmentation of specialized metabolism.</title>
        <authorList>
            <person name="Sun S."/>
            <person name="Shen X."/>
            <person name="Li Y."/>
            <person name="Li Y."/>
            <person name="Wang S."/>
            <person name="Li R."/>
            <person name="Zhang H."/>
            <person name="Shen G."/>
            <person name="Guo B."/>
            <person name="Wei J."/>
            <person name="Xu J."/>
            <person name="St-Pierre B."/>
            <person name="Chen S."/>
            <person name="Sun C."/>
        </authorList>
    </citation>
    <scope>NUCLEOTIDE SEQUENCE [LARGE SCALE GENOMIC DNA]</scope>
</reference>
<name>A0ACC0APZ8_CATRO</name>